<keyword evidence="1 5" id="KW-0540">Nuclease</keyword>
<comment type="similarity">
    <text evidence="5">Belongs to the FAN1 family.</text>
</comment>
<dbReference type="GO" id="GO:0070336">
    <property type="term" value="F:flap-structured DNA binding"/>
    <property type="evidence" value="ECO:0007669"/>
    <property type="project" value="TreeGrafter"/>
</dbReference>
<dbReference type="InterPro" id="IPR033315">
    <property type="entry name" value="Fan1-like"/>
</dbReference>
<dbReference type="PANTHER" id="PTHR15749:SF4">
    <property type="entry name" value="FANCONI-ASSOCIATED NUCLEASE 1"/>
    <property type="match status" value="1"/>
</dbReference>
<dbReference type="InterPro" id="IPR014883">
    <property type="entry name" value="VRR_NUC"/>
</dbReference>
<dbReference type="SMART" id="SM00990">
    <property type="entry name" value="VRR_NUC"/>
    <property type="match status" value="1"/>
</dbReference>
<organism evidence="7 8">
    <name type="scientific">Acipenser ruthenus</name>
    <name type="common">Sterlet sturgeon</name>
    <dbReference type="NCBI Taxonomy" id="7906"/>
    <lineage>
        <taxon>Eukaryota</taxon>
        <taxon>Metazoa</taxon>
        <taxon>Chordata</taxon>
        <taxon>Craniata</taxon>
        <taxon>Vertebrata</taxon>
        <taxon>Euteleostomi</taxon>
        <taxon>Actinopterygii</taxon>
        <taxon>Chondrostei</taxon>
        <taxon>Acipenseriformes</taxon>
        <taxon>Acipenseridae</taxon>
        <taxon>Acipenser</taxon>
    </lineage>
</organism>
<dbReference type="GO" id="GO:0004528">
    <property type="term" value="F:phosphodiesterase I activity"/>
    <property type="evidence" value="ECO:0007669"/>
    <property type="project" value="UniProtKB-EC"/>
</dbReference>
<keyword evidence="4 5" id="KW-0460">Magnesium</keyword>
<name>A0A444UTR6_ACIRT</name>
<sequence>VRYETAVHMLNDVTAAMLNGHWDEANLLFQTAKAAWQELSTATELRYYEKLPVYLRCFTAGWIYTRILSRGVEILQRLRMYEAISCIKEGLSDPLVRTGHQLALYQRAVRMRESPSCKKFRHLLKDVPAIEVKDVTHVTIRGKLCPHAGMGKSVFLMEGAAQPRGGSREEGDSTATVMCSVEELALAHYHQQGFDQGIHGEGSTFFTLCGLLMWDIIFMDGIADVFRNPYQACPLDLHTDCFYENRREPIESRLQLLQEASTETLQTLIADTWNSQHGKAAALVSWERFSSLQQAQSLAVCFGGPFLSGVMRRMCKDYRHCRGGLPDLVVWETQNNTYKVTIQGKLCPHAGMGKSVFLMEGAAQPRGGSREEGDSTATVMCSVEELALAHYHQQGFDQGTDCY</sequence>
<dbReference type="GO" id="GO:0005634">
    <property type="term" value="C:nucleus"/>
    <property type="evidence" value="ECO:0007669"/>
    <property type="project" value="UniProtKB-SubCell"/>
</dbReference>
<dbReference type="InterPro" id="IPR049132">
    <property type="entry name" value="FAN1-like_euk"/>
</dbReference>
<feature type="domain" description="VRR-NUC" evidence="6">
    <location>
        <begin position="260"/>
        <end position="363"/>
    </location>
</feature>
<keyword evidence="2 5" id="KW-0479">Metal-binding</keyword>
<dbReference type="AlphaFoldDB" id="A0A444UTR6"/>
<feature type="non-terminal residue" evidence="7">
    <location>
        <position position="1"/>
    </location>
</feature>
<keyword evidence="8" id="KW-1185">Reference proteome</keyword>
<evidence type="ECO:0000256" key="2">
    <source>
        <dbReference type="ARBA" id="ARBA00022723"/>
    </source>
</evidence>
<dbReference type="GO" id="GO:0017108">
    <property type="term" value="F:5'-flap endonuclease activity"/>
    <property type="evidence" value="ECO:0007669"/>
    <property type="project" value="TreeGrafter"/>
</dbReference>
<comment type="function">
    <text evidence="5">Nuclease required for the repair of DNA interstrand cross-links (ICL). Acts as a 5'-3' exonuclease that anchors at a cut end of DNA and cleaves DNA successively at every third nucleotide, allowing to excise an ICL from one strand through flanking incisions.</text>
</comment>
<evidence type="ECO:0000256" key="3">
    <source>
        <dbReference type="ARBA" id="ARBA00022801"/>
    </source>
</evidence>
<dbReference type="GO" id="GO:0008409">
    <property type="term" value="F:5'-3' exonuclease activity"/>
    <property type="evidence" value="ECO:0007669"/>
    <property type="project" value="TreeGrafter"/>
</dbReference>
<keyword evidence="5" id="KW-0464">Manganese</keyword>
<dbReference type="EC" id="3.1.4.1" evidence="5"/>
<dbReference type="InterPro" id="IPR049126">
    <property type="entry name" value="FAN1-like_TPR"/>
</dbReference>
<protein>
    <recommendedName>
        <fullName evidence="5">Fanconi-associated nuclease</fullName>
        <ecNumber evidence="5">3.1.4.1</ecNumber>
    </recommendedName>
</protein>
<evidence type="ECO:0000313" key="7">
    <source>
        <dbReference type="EMBL" id="RXM91537.1"/>
    </source>
</evidence>
<comment type="catalytic activity">
    <reaction evidence="5">
        <text>Hydrolytically removes 5'-nucleotides successively from the 3'-hydroxy termini of 3'-hydroxy-terminated oligonucleotides.</text>
        <dbReference type="EC" id="3.1.4.1"/>
    </reaction>
</comment>
<comment type="subcellular location">
    <subcellularLocation>
        <location evidence="5">Nucleus</location>
    </subcellularLocation>
</comment>
<dbReference type="CDD" id="cd22326">
    <property type="entry name" value="FAN1-like"/>
    <property type="match status" value="1"/>
</dbReference>
<accession>A0A444UTR6</accession>
<keyword evidence="3 5" id="KW-0378">Hydrolase</keyword>
<reference evidence="7 8" key="1">
    <citation type="submission" date="2019-01" db="EMBL/GenBank/DDBJ databases">
        <title>Draft Genome and Complete Hox-Cluster Characterization of the Sterlet Sturgeon (Acipenser ruthenus).</title>
        <authorList>
            <person name="Wei Q."/>
        </authorList>
    </citation>
    <scope>NUCLEOTIDE SEQUENCE [LARGE SCALE GENOMIC DNA]</scope>
    <source>
        <strain evidence="7">WHYD16114868_AA</strain>
        <tissue evidence="7">Blood</tissue>
    </source>
</reference>
<dbReference type="Proteomes" id="UP000289886">
    <property type="component" value="Unassembled WGS sequence"/>
</dbReference>
<comment type="cofactor">
    <cofactor evidence="5">
        <name>Mg(2+)</name>
        <dbReference type="ChEBI" id="CHEBI:18420"/>
    </cofactor>
    <cofactor evidence="5">
        <name>Mn(2+)</name>
        <dbReference type="ChEBI" id="CHEBI:29035"/>
    </cofactor>
</comment>
<proteinExistence type="inferred from homology"/>
<comment type="caution">
    <text evidence="7">The sequence shown here is derived from an EMBL/GenBank/DDBJ whole genome shotgun (WGS) entry which is preliminary data.</text>
</comment>
<keyword evidence="5" id="KW-0539">Nucleus</keyword>
<dbReference type="GO" id="GO:0046872">
    <property type="term" value="F:metal ion binding"/>
    <property type="evidence" value="ECO:0007669"/>
    <property type="project" value="UniProtKB-KW"/>
</dbReference>
<gene>
    <name evidence="7" type="ORF">EOD39_21077</name>
</gene>
<evidence type="ECO:0000256" key="1">
    <source>
        <dbReference type="ARBA" id="ARBA00022722"/>
    </source>
</evidence>
<keyword evidence="5" id="KW-0234">DNA repair</keyword>
<dbReference type="Pfam" id="PF08774">
    <property type="entry name" value="VRR_NUC"/>
    <property type="match status" value="1"/>
</dbReference>
<evidence type="ECO:0000256" key="5">
    <source>
        <dbReference type="RuleBase" id="RU365033"/>
    </source>
</evidence>
<evidence type="ECO:0000313" key="8">
    <source>
        <dbReference type="Proteomes" id="UP000289886"/>
    </source>
</evidence>
<evidence type="ECO:0000256" key="4">
    <source>
        <dbReference type="ARBA" id="ARBA00022842"/>
    </source>
</evidence>
<dbReference type="GO" id="GO:0036297">
    <property type="term" value="P:interstrand cross-link repair"/>
    <property type="evidence" value="ECO:0007669"/>
    <property type="project" value="InterPro"/>
</dbReference>
<dbReference type="EMBL" id="SCEB01008404">
    <property type="protein sequence ID" value="RXM91537.1"/>
    <property type="molecule type" value="Genomic_DNA"/>
</dbReference>
<keyword evidence="5" id="KW-0227">DNA damage</keyword>
<evidence type="ECO:0000259" key="6">
    <source>
        <dbReference type="SMART" id="SM00990"/>
    </source>
</evidence>
<dbReference type="PANTHER" id="PTHR15749">
    <property type="entry name" value="FANCONI-ASSOCIATED NUCLEASE 1"/>
    <property type="match status" value="1"/>
</dbReference>
<dbReference type="Pfam" id="PF21170">
    <property type="entry name" value="FAN1_TPR"/>
    <property type="match status" value="2"/>
</dbReference>